<dbReference type="RefSeq" id="WP_387340171.1">
    <property type="nucleotide sequence ID" value="NZ_JBIAXI010000001.1"/>
</dbReference>
<dbReference type="Proteomes" id="UP001602119">
    <property type="component" value="Unassembled WGS sequence"/>
</dbReference>
<dbReference type="InterPro" id="IPR029016">
    <property type="entry name" value="GAF-like_dom_sf"/>
</dbReference>
<evidence type="ECO:0000256" key="2">
    <source>
        <dbReference type="ARBA" id="ARBA00022475"/>
    </source>
</evidence>
<keyword evidence="8 9" id="KW-0472">Membrane</keyword>
<comment type="caution">
    <text evidence="11">The sequence shown here is derived from an EMBL/GenBank/DDBJ whole genome shotgun (WGS) entry which is preliminary data.</text>
</comment>
<dbReference type="InterPro" id="IPR003594">
    <property type="entry name" value="HATPase_dom"/>
</dbReference>
<dbReference type="InterPro" id="IPR011712">
    <property type="entry name" value="Sig_transdc_His_kin_sub3_dim/P"/>
</dbReference>
<feature type="transmembrane region" description="Helical" evidence="9">
    <location>
        <begin position="188"/>
        <end position="207"/>
    </location>
</feature>
<keyword evidence="5 11" id="KW-0418">Kinase</keyword>
<dbReference type="SMART" id="SM00387">
    <property type="entry name" value="HATPase_c"/>
    <property type="match status" value="1"/>
</dbReference>
<evidence type="ECO:0000256" key="7">
    <source>
        <dbReference type="ARBA" id="ARBA00023012"/>
    </source>
</evidence>
<sequence length="705" mass="74344">MISGEATFTEAHNTRDQAGIGLIAGRVTASLSGARTPRDTFRRPAFGAQSTLMASKLRLVVSATVTLAVLFAAVGVALIGTGHLSRLSILISVTAVVYLAVAFVGAAILRTQPHSRTGWIFLISGTAAPIASALNAAADVGAQVGRIDAASWIYLAQTPFSLLSVPLMATFGILLFPDRRLDTRRRRVLGRVFAVELLVLLVWALLSPESIDVPGLYNPIGVPGADVLVISVLLVGPLSLLACISLWRFARRDTGPYTPALRTAARVSFVVPASYIACVIAGFTSGDTAPIAVLENCAAIAVGAAAWIGIARHGLFDTRTVLNRALVYGFLSLALVAVYLIVVVSLGLFFGGLVPQVVAAVMAALAVLPLRDLVQRRINQLVYGLRDDPAAAFARLGDRLDAAGAPEDILPAAVRTVAEALRLPYVAIEVGGKVLCRHGRALPGETEALPLPFAGETIGHLMLQTRSGGDFSADERRLLADLTKQVAVAARAVVLTQALQSSRQRLVTTREEERRRLRRDLHDGLGPTLAGIALGIDTVRRATPPDGSVAELLARLREATESAVDDIRRLVYDLRPPILDELGLAGAVREQAVRLGVASIDVPEALPSLPAAVEVAAYRIAVEALTNAARHAPGTPVSVQLAVNSRLELSIADGGAGLPDGYRAGVGLNSMRERAAELGGLCVVSRRDPCGTIVRAEFPLFEEAL</sequence>
<keyword evidence="2" id="KW-1003">Cell membrane</keyword>
<dbReference type="PANTHER" id="PTHR24421">
    <property type="entry name" value="NITRATE/NITRITE SENSOR PROTEIN NARX-RELATED"/>
    <property type="match status" value="1"/>
</dbReference>
<dbReference type="Gene3D" id="3.30.565.10">
    <property type="entry name" value="Histidine kinase-like ATPase, C-terminal domain"/>
    <property type="match status" value="1"/>
</dbReference>
<dbReference type="PANTHER" id="PTHR24421:SF37">
    <property type="entry name" value="SENSOR HISTIDINE KINASE NARS"/>
    <property type="match status" value="1"/>
</dbReference>
<reference evidence="11 12" key="1">
    <citation type="submission" date="2024-10" db="EMBL/GenBank/DDBJ databases">
        <title>The Natural Products Discovery Center: Release of the First 8490 Sequenced Strains for Exploring Actinobacteria Biosynthetic Diversity.</title>
        <authorList>
            <person name="Kalkreuter E."/>
            <person name="Kautsar S.A."/>
            <person name="Yang D."/>
            <person name="Bader C.D."/>
            <person name="Teijaro C.N."/>
            <person name="Fluegel L."/>
            <person name="Davis C.M."/>
            <person name="Simpson J.R."/>
            <person name="Lauterbach L."/>
            <person name="Steele A.D."/>
            <person name="Gui C."/>
            <person name="Meng S."/>
            <person name="Li G."/>
            <person name="Viehrig K."/>
            <person name="Ye F."/>
            <person name="Su P."/>
            <person name="Kiefer A.F."/>
            <person name="Nichols A."/>
            <person name="Cepeda A.J."/>
            <person name="Yan W."/>
            <person name="Fan B."/>
            <person name="Jiang Y."/>
            <person name="Adhikari A."/>
            <person name="Zheng C.-J."/>
            <person name="Schuster L."/>
            <person name="Cowan T.M."/>
            <person name="Smanski M.J."/>
            <person name="Chevrette M.G."/>
            <person name="De Carvalho L.P.S."/>
            <person name="Shen B."/>
        </authorList>
    </citation>
    <scope>NUCLEOTIDE SEQUENCE [LARGE SCALE GENOMIC DNA]</scope>
    <source>
        <strain evidence="11 12">NPDC001281</strain>
    </source>
</reference>
<feature type="transmembrane region" description="Helical" evidence="9">
    <location>
        <begin position="158"/>
        <end position="176"/>
    </location>
</feature>
<dbReference type="CDD" id="cd16917">
    <property type="entry name" value="HATPase_UhpB-NarQ-NarX-like"/>
    <property type="match status" value="1"/>
</dbReference>
<feature type="transmembrane region" description="Helical" evidence="9">
    <location>
        <begin position="118"/>
        <end position="138"/>
    </location>
</feature>
<dbReference type="InterPro" id="IPR036890">
    <property type="entry name" value="HATPase_C_sf"/>
</dbReference>
<evidence type="ECO:0000256" key="8">
    <source>
        <dbReference type="ARBA" id="ARBA00023136"/>
    </source>
</evidence>
<dbReference type="InterPro" id="IPR050482">
    <property type="entry name" value="Sensor_HK_TwoCompSys"/>
</dbReference>
<dbReference type="Pfam" id="PF02518">
    <property type="entry name" value="HATPase_c"/>
    <property type="match status" value="1"/>
</dbReference>
<evidence type="ECO:0000256" key="9">
    <source>
        <dbReference type="SAM" id="Phobius"/>
    </source>
</evidence>
<keyword evidence="7" id="KW-0902">Two-component regulatory system</keyword>
<dbReference type="SUPFAM" id="SSF55781">
    <property type="entry name" value="GAF domain-like"/>
    <property type="match status" value="1"/>
</dbReference>
<gene>
    <name evidence="11" type="ORF">ACFY05_01745</name>
</gene>
<keyword evidence="6 9" id="KW-1133">Transmembrane helix</keyword>
<dbReference type="Pfam" id="PF07730">
    <property type="entry name" value="HisKA_3"/>
    <property type="match status" value="1"/>
</dbReference>
<keyword evidence="3" id="KW-0808">Transferase</keyword>
<feature type="transmembrane region" description="Helical" evidence="9">
    <location>
        <begin position="348"/>
        <end position="370"/>
    </location>
</feature>
<evidence type="ECO:0000256" key="4">
    <source>
        <dbReference type="ARBA" id="ARBA00022692"/>
    </source>
</evidence>
<evidence type="ECO:0000313" key="11">
    <source>
        <dbReference type="EMBL" id="MFF4771564.1"/>
    </source>
</evidence>
<dbReference type="EMBL" id="JBIAXI010000001">
    <property type="protein sequence ID" value="MFF4771564.1"/>
    <property type="molecule type" value="Genomic_DNA"/>
</dbReference>
<name>A0ABW6V0W8_MICFU</name>
<protein>
    <submittedName>
        <fullName evidence="11">Sensor histidine kinase</fullName>
    </submittedName>
</protein>
<keyword evidence="12" id="KW-1185">Reference proteome</keyword>
<evidence type="ECO:0000259" key="10">
    <source>
        <dbReference type="SMART" id="SM00387"/>
    </source>
</evidence>
<keyword evidence="4 9" id="KW-0812">Transmembrane</keyword>
<feature type="transmembrane region" description="Helical" evidence="9">
    <location>
        <begin position="59"/>
        <end position="81"/>
    </location>
</feature>
<evidence type="ECO:0000256" key="6">
    <source>
        <dbReference type="ARBA" id="ARBA00022989"/>
    </source>
</evidence>
<feature type="transmembrane region" description="Helical" evidence="9">
    <location>
        <begin position="87"/>
        <end position="109"/>
    </location>
</feature>
<accession>A0ABW6V0W8</accession>
<dbReference type="Gene3D" id="1.20.5.1930">
    <property type="match status" value="1"/>
</dbReference>
<feature type="transmembrane region" description="Helical" evidence="9">
    <location>
        <begin position="227"/>
        <end position="247"/>
    </location>
</feature>
<organism evidence="11 12">
    <name type="scientific">Microtetraspora fusca</name>
    <dbReference type="NCBI Taxonomy" id="1997"/>
    <lineage>
        <taxon>Bacteria</taxon>
        <taxon>Bacillati</taxon>
        <taxon>Actinomycetota</taxon>
        <taxon>Actinomycetes</taxon>
        <taxon>Streptosporangiales</taxon>
        <taxon>Streptosporangiaceae</taxon>
        <taxon>Microtetraspora</taxon>
    </lineage>
</organism>
<feature type="transmembrane region" description="Helical" evidence="9">
    <location>
        <begin position="291"/>
        <end position="310"/>
    </location>
</feature>
<feature type="domain" description="Histidine kinase/HSP90-like ATPase" evidence="10">
    <location>
        <begin position="612"/>
        <end position="702"/>
    </location>
</feature>
<proteinExistence type="predicted"/>
<dbReference type="SUPFAM" id="SSF55874">
    <property type="entry name" value="ATPase domain of HSP90 chaperone/DNA topoisomerase II/histidine kinase"/>
    <property type="match status" value="1"/>
</dbReference>
<evidence type="ECO:0000313" key="12">
    <source>
        <dbReference type="Proteomes" id="UP001602119"/>
    </source>
</evidence>
<evidence type="ECO:0000256" key="5">
    <source>
        <dbReference type="ARBA" id="ARBA00022777"/>
    </source>
</evidence>
<dbReference type="GO" id="GO:0016301">
    <property type="term" value="F:kinase activity"/>
    <property type="evidence" value="ECO:0007669"/>
    <property type="project" value="UniProtKB-KW"/>
</dbReference>
<evidence type="ECO:0000256" key="3">
    <source>
        <dbReference type="ARBA" id="ARBA00022679"/>
    </source>
</evidence>
<feature type="transmembrane region" description="Helical" evidence="9">
    <location>
        <begin position="322"/>
        <end position="342"/>
    </location>
</feature>
<comment type="subcellular location">
    <subcellularLocation>
        <location evidence="1">Cell membrane</location>
        <topology evidence="1">Multi-pass membrane protein</topology>
    </subcellularLocation>
</comment>
<dbReference type="Gene3D" id="3.30.450.40">
    <property type="match status" value="1"/>
</dbReference>
<feature type="transmembrane region" description="Helical" evidence="9">
    <location>
        <begin position="267"/>
        <end position="285"/>
    </location>
</feature>
<evidence type="ECO:0000256" key="1">
    <source>
        <dbReference type="ARBA" id="ARBA00004651"/>
    </source>
</evidence>